<dbReference type="AlphaFoldDB" id="A0A2N7CIN6"/>
<dbReference type="PANTHER" id="PTHR43179:SF7">
    <property type="entry name" value="RHAMNOSYLTRANSFERASE WBBL"/>
    <property type="match status" value="1"/>
</dbReference>
<evidence type="ECO:0008006" key="3">
    <source>
        <dbReference type="Google" id="ProtNLM"/>
    </source>
</evidence>
<dbReference type="SUPFAM" id="SSF53448">
    <property type="entry name" value="Nucleotide-diphospho-sugar transferases"/>
    <property type="match status" value="1"/>
</dbReference>
<name>A0A2N7CIN6_VIBSP</name>
<evidence type="ECO:0000313" key="2">
    <source>
        <dbReference type="Proteomes" id="UP000235405"/>
    </source>
</evidence>
<dbReference type="PANTHER" id="PTHR43179">
    <property type="entry name" value="RHAMNOSYLTRANSFERASE WBBL"/>
    <property type="match status" value="1"/>
</dbReference>
<accession>A0A2N7CIN6</accession>
<dbReference type="Gene3D" id="3.90.550.10">
    <property type="entry name" value="Spore Coat Polysaccharide Biosynthesis Protein SpsA, Chain A"/>
    <property type="match status" value="1"/>
</dbReference>
<dbReference type="EMBL" id="MCSW01000058">
    <property type="protein sequence ID" value="PMF29916.1"/>
    <property type="molecule type" value="Genomic_DNA"/>
</dbReference>
<proteinExistence type="predicted"/>
<protein>
    <recommendedName>
        <fullName evidence="3">Glycosyl transferase</fullName>
    </recommendedName>
</protein>
<comment type="caution">
    <text evidence="1">The sequence shown here is derived from an EMBL/GenBank/DDBJ whole genome shotgun (WGS) entry which is preliminary data.</text>
</comment>
<dbReference type="Proteomes" id="UP000235405">
    <property type="component" value="Unassembled WGS sequence"/>
</dbReference>
<reference evidence="2" key="1">
    <citation type="submission" date="2016-07" db="EMBL/GenBank/DDBJ databases">
        <title>Nontailed viruses are major unrecognized killers of bacteria in the ocean.</title>
        <authorList>
            <person name="Kauffman K."/>
            <person name="Hussain F."/>
            <person name="Yang J."/>
            <person name="Arevalo P."/>
            <person name="Brown J."/>
            <person name="Cutler M."/>
            <person name="Kelly L."/>
            <person name="Polz M.F."/>
        </authorList>
    </citation>
    <scope>NUCLEOTIDE SEQUENCE [LARGE SCALE GENOMIC DNA]</scope>
    <source>
        <strain evidence="2">10N.286.54.F3</strain>
    </source>
</reference>
<organism evidence="1 2">
    <name type="scientific">Vibrio splendidus</name>
    <dbReference type="NCBI Taxonomy" id="29497"/>
    <lineage>
        <taxon>Bacteria</taxon>
        <taxon>Pseudomonadati</taxon>
        <taxon>Pseudomonadota</taxon>
        <taxon>Gammaproteobacteria</taxon>
        <taxon>Vibrionales</taxon>
        <taxon>Vibrionaceae</taxon>
        <taxon>Vibrio</taxon>
    </lineage>
</organism>
<sequence length="237" mass="27268">MAISIVSHGQGELIKELLSDLNKIDFTSFSSVKLILTLNIPENEDYISIYKSKVKVIRNSNPIGFGANNNQAFNCTDSDFFAVLNPDLRIDSKFSFEKLILIESQGIIAPLVKNSLGKIEDSARKYPSFSNISRRVFFGDKRSDYCCEENQTIEVDWVAGMFILFNSTTFGKLNGFNEVYFMYLEDADICRRFNNNGFRVIYTNTQSVVHDAQRKSLKSFSHLRWHISSMFKFLFNY</sequence>
<evidence type="ECO:0000313" key="1">
    <source>
        <dbReference type="EMBL" id="PMF29916.1"/>
    </source>
</evidence>
<dbReference type="InterPro" id="IPR029044">
    <property type="entry name" value="Nucleotide-diphossugar_trans"/>
</dbReference>
<gene>
    <name evidence="1" type="ORF">BCV19_03120</name>
</gene>